<dbReference type="Proteomes" id="UP000246005">
    <property type="component" value="Unassembled WGS sequence"/>
</dbReference>
<organism evidence="1 2">
    <name type="scientific">Lentzea atacamensis</name>
    <dbReference type="NCBI Taxonomy" id="531938"/>
    <lineage>
        <taxon>Bacteria</taxon>
        <taxon>Bacillati</taxon>
        <taxon>Actinomycetota</taxon>
        <taxon>Actinomycetes</taxon>
        <taxon>Pseudonocardiales</taxon>
        <taxon>Pseudonocardiaceae</taxon>
        <taxon>Lentzea</taxon>
    </lineage>
</organism>
<dbReference type="EMBL" id="QGHB01000011">
    <property type="protein sequence ID" value="PWK83314.1"/>
    <property type="molecule type" value="Genomic_DNA"/>
</dbReference>
<dbReference type="AlphaFoldDB" id="A0A316HYG9"/>
<evidence type="ECO:0000313" key="2">
    <source>
        <dbReference type="Proteomes" id="UP000246005"/>
    </source>
</evidence>
<dbReference type="PROSITE" id="PS51257">
    <property type="entry name" value="PROKAR_LIPOPROTEIN"/>
    <property type="match status" value="1"/>
</dbReference>
<evidence type="ECO:0000313" key="1">
    <source>
        <dbReference type="EMBL" id="PWK83314.1"/>
    </source>
</evidence>
<dbReference type="GO" id="GO:0046872">
    <property type="term" value="F:metal ion binding"/>
    <property type="evidence" value="ECO:0007669"/>
    <property type="project" value="InterPro"/>
</dbReference>
<dbReference type="Gene3D" id="3.30.830.10">
    <property type="entry name" value="Metalloenzyme, LuxS/M16 peptidase-like"/>
    <property type="match status" value="1"/>
</dbReference>
<protein>
    <submittedName>
        <fullName evidence="1">Putative Zn-dependent peptidase</fullName>
    </submittedName>
</protein>
<dbReference type="InterPro" id="IPR011249">
    <property type="entry name" value="Metalloenz_LuxS/M16"/>
</dbReference>
<reference evidence="1 2" key="1">
    <citation type="submission" date="2018-05" db="EMBL/GenBank/DDBJ databases">
        <title>Genomic Encyclopedia of Type Strains, Phase IV (KMG-IV): sequencing the most valuable type-strain genomes for metagenomic binning, comparative biology and taxonomic classification.</title>
        <authorList>
            <person name="Goeker M."/>
        </authorList>
    </citation>
    <scope>NUCLEOTIDE SEQUENCE [LARGE SCALE GENOMIC DNA]</scope>
    <source>
        <strain evidence="1 2">DSM 45480</strain>
    </source>
</reference>
<name>A0A316HYG9_9PSEU</name>
<proteinExistence type="predicted"/>
<accession>A0A316HYG9</accession>
<comment type="caution">
    <text evidence="1">The sequence shown here is derived from an EMBL/GenBank/DDBJ whole genome shotgun (WGS) entry which is preliminary data.</text>
</comment>
<dbReference type="RefSeq" id="WP_109639946.1">
    <property type="nucleotide sequence ID" value="NZ_QGHB01000011.1"/>
</dbReference>
<sequence length="490" mass="52127">MTRQHTVIDGVDVYWEQGPAPMIATLTFGCGVRDESFRTLGVTHLIEHLAMSTLPRLHHEHNATVGIEVTRFFATGKPAQLVDFIAAVCEALSALPLSRIEKEAGVLTAEGSAVCHPTAGVLLARRYGIAGPGLAPWDGPGYDQLPAEAVTTHAAKFFTRGNAVLTLTGPPPEGLRLPLPDGPRMVHEPTPSLLTDGPQWLAEEVPCIGMSLRGPSVSPVDALGLQVLSHRLTEVARKEKGLSYGIDGDRANADPSTTDRFVWVDAREGQEAEVASILWNTARELATSGPTQEELDHELAGFREMVEDPRFVDGDLDEFARSVLLGEPYRSPAEWLEAIAAATPAHVAAALAESLRTALIVVPSEVRLELSDLDGKPVPLGGCATPEWQPQGRVFKPSLLARAMSAAARGARLHLTVDGVALIDGGDRHFVRFADVVGVLAQNGSRTVFGRSGCLVPVDSDLFAGIEPVIAAVDAHVDPGLVFPPSAFAS</sequence>
<dbReference type="SUPFAM" id="SSF63411">
    <property type="entry name" value="LuxS/MPP-like metallohydrolase"/>
    <property type="match status" value="2"/>
</dbReference>
<gene>
    <name evidence="1" type="ORF">C8D88_111199</name>
</gene>